<dbReference type="EMBL" id="JBHUMQ010000061">
    <property type="protein sequence ID" value="MFD2696181.1"/>
    <property type="molecule type" value="Genomic_DNA"/>
</dbReference>
<dbReference type="InterPro" id="IPR000843">
    <property type="entry name" value="HTH_LacI"/>
</dbReference>
<evidence type="ECO:0000313" key="5">
    <source>
        <dbReference type="EMBL" id="MFD2696181.1"/>
    </source>
</evidence>
<keyword evidence="6" id="KW-1185">Reference proteome</keyword>
<dbReference type="RefSeq" id="WP_253064880.1">
    <property type="nucleotide sequence ID" value="NZ_JAMXWM010000033.1"/>
</dbReference>
<dbReference type="PRINTS" id="PR00036">
    <property type="entry name" value="HTHLACI"/>
</dbReference>
<keyword evidence="3" id="KW-0804">Transcription</keyword>
<dbReference type="PROSITE" id="PS00356">
    <property type="entry name" value="HTH_LACI_1"/>
    <property type="match status" value="1"/>
</dbReference>
<dbReference type="InterPro" id="IPR046335">
    <property type="entry name" value="LacI/GalR-like_sensor"/>
</dbReference>
<dbReference type="SUPFAM" id="SSF53822">
    <property type="entry name" value="Periplasmic binding protein-like I"/>
    <property type="match status" value="1"/>
</dbReference>
<dbReference type="InterPro" id="IPR028082">
    <property type="entry name" value="Peripla_BP_I"/>
</dbReference>
<evidence type="ECO:0000256" key="2">
    <source>
        <dbReference type="ARBA" id="ARBA00023125"/>
    </source>
</evidence>
<reference evidence="6" key="1">
    <citation type="journal article" date="2019" name="Int. J. Syst. Evol. Microbiol.">
        <title>The Global Catalogue of Microorganisms (GCM) 10K type strain sequencing project: providing services to taxonomists for standard genome sequencing and annotation.</title>
        <authorList>
            <consortium name="The Broad Institute Genomics Platform"/>
            <consortium name="The Broad Institute Genome Sequencing Center for Infectious Disease"/>
            <person name="Wu L."/>
            <person name="Ma J."/>
        </authorList>
    </citation>
    <scope>NUCLEOTIDE SEQUENCE [LARGE SCALE GENOMIC DNA]</scope>
    <source>
        <strain evidence="6">TISTR 2466</strain>
    </source>
</reference>
<evidence type="ECO:0000259" key="4">
    <source>
        <dbReference type="PROSITE" id="PS50932"/>
    </source>
</evidence>
<dbReference type="Pfam" id="PF00356">
    <property type="entry name" value="LacI"/>
    <property type="match status" value="1"/>
</dbReference>
<keyword evidence="1" id="KW-0805">Transcription regulation</keyword>
<dbReference type="SMART" id="SM00354">
    <property type="entry name" value="HTH_LACI"/>
    <property type="match status" value="1"/>
</dbReference>
<evidence type="ECO:0000256" key="3">
    <source>
        <dbReference type="ARBA" id="ARBA00023163"/>
    </source>
</evidence>
<evidence type="ECO:0000256" key="1">
    <source>
        <dbReference type="ARBA" id="ARBA00023015"/>
    </source>
</evidence>
<dbReference type="Pfam" id="PF13377">
    <property type="entry name" value="Peripla_BP_3"/>
    <property type="match status" value="1"/>
</dbReference>
<dbReference type="CDD" id="cd01544">
    <property type="entry name" value="PBP1_GalR"/>
    <property type="match status" value="1"/>
</dbReference>
<sequence length="332" mass="37645">MSTIRDIAHKAGVSSATVSRVLNYDRTLSVSDETRKRIFETAEMLNYSKYKKKVRNKKTVGTLAIALWYTEQEELNDLYYLSIRLGVENKIQSEGFEVVHIFPNENIERHGTFDGIIAIGKFSDQQIKKLDTISKYLVFIDFDTLSLGYDCVVTDFEHSVRQIIDHFIAGGIQTIGMLAGKEYTSDRVTLLQDARLTIFKNYIQTKTKQSPEHIFFGVFTPDSGYELMKHVIQKMGSDLPKAFFAANDAIAIGAMRALHEMNIAVPERVSIIGFNDISIAKYTYPPLSTVRVYTEQMGEQGVELLLQKMNATHRIPHRVTVGTKLVLRESSL</sequence>
<feature type="domain" description="HTH lacI-type" evidence="4">
    <location>
        <begin position="2"/>
        <end position="47"/>
    </location>
</feature>
<protein>
    <submittedName>
        <fullName evidence="5">LacI family DNA-binding transcriptional regulator</fullName>
    </submittedName>
</protein>
<gene>
    <name evidence="5" type="ORF">ACFSUE_21515</name>
</gene>
<dbReference type="PANTHER" id="PTHR30146:SF149">
    <property type="entry name" value="HTH-TYPE TRANSCRIPTIONAL REGULATOR EBGR"/>
    <property type="match status" value="1"/>
</dbReference>
<dbReference type="Gene3D" id="1.10.260.40">
    <property type="entry name" value="lambda repressor-like DNA-binding domains"/>
    <property type="match status" value="1"/>
</dbReference>
<name>A0ABW5S925_9BACL</name>
<accession>A0ABW5S925</accession>
<dbReference type="Proteomes" id="UP001597399">
    <property type="component" value="Unassembled WGS sequence"/>
</dbReference>
<dbReference type="GO" id="GO:0003677">
    <property type="term" value="F:DNA binding"/>
    <property type="evidence" value="ECO:0007669"/>
    <property type="project" value="UniProtKB-KW"/>
</dbReference>
<dbReference type="SUPFAM" id="SSF47413">
    <property type="entry name" value="lambda repressor-like DNA-binding domains"/>
    <property type="match status" value="1"/>
</dbReference>
<dbReference type="InterPro" id="IPR010982">
    <property type="entry name" value="Lambda_DNA-bd_dom_sf"/>
</dbReference>
<keyword evidence="2 5" id="KW-0238">DNA-binding</keyword>
<evidence type="ECO:0000313" key="6">
    <source>
        <dbReference type="Proteomes" id="UP001597399"/>
    </source>
</evidence>
<dbReference type="CDD" id="cd01392">
    <property type="entry name" value="HTH_LacI"/>
    <property type="match status" value="1"/>
</dbReference>
<proteinExistence type="predicted"/>
<comment type="caution">
    <text evidence="5">The sequence shown here is derived from an EMBL/GenBank/DDBJ whole genome shotgun (WGS) entry which is preliminary data.</text>
</comment>
<dbReference type="PROSITE" id="PS50932">
    <property type="entry name" value="HTH_LACI_2"/>
    <property type="match status" value="1"/>
</dbReference>
<organism evidence="5 6">
    <name type="scientific">Sporolactobacillus shoreicorticis</name>
    <dbReference type="NCBI Taxonomy" id="1923877"/>
    <lineage>
        <taxon>Bacteria</taxon>
        <taxon>Bacillati</taxon>
        <taxon>Bacillota</taxon>
        <taxon>Bacilli</taxon>
        <taxon>Bacillales</taxon>
        <taxon>Sporolactobacillaceae</taxon>
        <taxon>Sporolactobacillus</taxon>
    </lineage>
</organism>
<dbReference type="Gene3D" id="3.40.50.2300">
    <property type="match status" value="2"/>
</dbReference>
<dbReference type="PANTHER" id="PTHR30146">
    <property type="entry name" value="LACI-RELATED TRANSCRIPTIONAL REPRESSOR"/>
    <property type="match status" value="1"/>
</dbReference>